<gene>
    <name evidence="7" type="ORF">IV36_GL000842</name>
</gene>
<feature type="transmembrane region" description="Helical" evidence="5">
    <location>
        <begin position="166"/>
        <end position="181"/>
    </location>
</feature>
<keyword evidence="2 5" id="KW-0812">Transmembrane</keyword>
<feature type="transmembrane region" description="Helical" evidence="5">
    <location>
        <begin position="37"/>
        <end position="59"/>
    </location>
</feature>
<feature type="transmembrane region" description="Helical" evidence="5">
    <location>
        <begin position="325"/>
        <end position="349"/>
    </location>
</feature>
<evidence type="ECO:0000256" key="1">
    <source>
        <dbReference type="ARBA" id="ARBA00004141"/>
    </source>
</evidence>
<accession>A0A0R2G4P3</accession>
<evidence type="ECO:0000259" key="6">
    <source>
        <dbReference type="Pfam" id="PF04932"/>
    </source>
</evidence>
<protein>
    <recommendedName>
        <fullName evidence="6">O-antigen ligase-related domain-containing protein</fullName>
    </recommendedName>
</protein>
<organism evidence="7 8">
    <name type="scientific">Liquorilactobacillus mali</name>
    <dbReference type="NCBI Taxonomy" id="1618"/>
    <lineage>
        <taxon>Bacteria</taxon>
        <taxon>Bacillati</taxon>
        <taxon>Bacillota</taxon>
        <taxon>Bacilli</taxon>
        <taxon>Lactobacillales</taxon>
        <taxon>Lactobacillaceae</taxon>
        <taxon>Liquorilactobacillus</taxon>
    </lineage>
</organism>
<feature type="transmembrane region" description="Helical" evidence="5">
    <location>
        <begin position="210"/>
        <end position="229"/>
    </location>
</feature>
<feature type="transmembrane region" description="Helical" evidence="5">
    <location>
        <begin position="361"/>
        <end position="378"/>
    </location>
</feature>
<feature type="domain" description="O-antigen ligase-related" evidence="6">
    <location>
        <begin position="195"/>
        <end position="341"/>
    </location>
</feature>
<keyword evidence="4 5" id="KW-0472">Membrane</keyword>
<dbReference type="Pfam" id="PF04932">
    <property type="entry name" value="Wzy_C"/>
    <property type="match status" value="1"/>
</dbReference>
<feature type="transmembrane region" description="Helical" evidence="5">
    <location>
        <begin position="241"/>
        <end position="261"/>
    </location>
</feature>
<dbReference type="AlphaFoldDB" id="A0A0R2G4P3"/>
<comment type="subcellular location">
    <subcellularLocation>
        <location evidence="1">Membrane</location>
        <topology evidence="1">Multi-pass membrane protein</topology>
    </subcellularLocation>
</comment>
<feature type="transmembrane region" description="Helical" evidence="5">
    <location>
        <begin position="125"/>
        <end position="146"/>
    </location>
</feature>
<evidence type="ECO:0000256" key="5">
    <source>
        <dbReference type="SAM" id="Phobius"/>
    </source>
</evidence>
<dbReference type="PATRIC" id="fig|1618.3.peg.851"/>
<evidence type="ECO:0000256" key="4">
    <source>
        <dbReference type="ARBA" id="ARBA00023136"/>
    </source>
</evidence>
<evidence type="ECO:0000256" key="2">
    <source>
        <dbReference type="ARBA" id="ARBA00022692"/>
    </source>
</evidence>
<evidence type="ECO:0000313" key="7">
    <source>
        <dbReference type="EMBL" id="KRN33109.1"/>
    </source>
</evidence>
<comment type="caution">
    <text evidence="7">The sequence shown here is derived from an EMBL/GenBank/DDBJ whole genome shotgun (WGS) entry which is preliminary data.</text>
</comment>
<feature type="transmembrane region" description="Helical" evidence="5">
    <location>
        <begin position="71"/>
        <end position="90"/>
    </location>
</feature>
<name>A0A0R2G4P3_9LACO</name>
<sequence length="409" mass="47429">MIYNLSLKIRISKIQVISAIVFLCSIDIGYIDDLVHVLPKIVFLIRLFLIMIFFMGLCVKSYKKNFQFSTYFLLLTIVFFFISIVTIENGGSFFEFSKQFSMIYLIAIFIETYRKDDAIFSILEIWKSLLFILILLDWVSMLLFPSGLYTTIYTDNWFLGYKTERFVFYLPFAIISGFLSLKKHNRIGINTYFTMILCMLALLYCKGTSIFFGMLIVFLLFILLDIGIFNKKINFILNKSLSVPFVLSIYTVVNISLLNAISSKFLDYLLVNVFHKDLTLDTRTLIWQSCFQLIKTNKFFGKGFLTYQNYQYYTSNLYATSAHNMLLTLLVTGGFFLLLCYAVIIFLTVSRHVYMNNKYSNFSKVLAIGVVSMLVVGVTSSEFVFSEFGFIFFSLGTIDLKILYEMGDE</sequence>
<feature type="transmembrane region" description="Helical" evidence="5">
    <location>
        <begin position="188"/>
        <end position="204"/>
    </location>
</feature>
<feature type="transmembrane region" description="Helical" evidence="5">
    <location>
        <begin position="96"/>
        <end position="113"/>
    </location>
</feature>
<keyword evidence="3 5" id="KW-1133">Transmembrane helix</keyword>
<reference evidence="7 8" key="1">
    <citation type="journal article" date="2015" name="Genome Announc.">
        <title>Expanding the biotechnology potential of lactobacilli through comparative genomics of 213 strains and associated genera.</title>
        <authorList>
            <person name="Sun Z."/>
            <person name="Harris H.M."/>
            <person name="McCann A."/>
            <person name="Guo C."/>
            <person name="Argimon S."/>
            <person name="Zhang W."/>
            <person name="Yang X."/>
            <person name="Jeffery I.B."/>
            <person name="Cooney J.C."/>
            <person name="Kagawa T.F."/>
            <person name="Liu W."/>
            <person name="Song Y."/>
            <person name="Salvetti E."/>
            <person name="Wrobel A."/>
            <person name="Rasinkangas P."/>
            <person name="Parkhill J."/>
            <person name="Rea M.C."/>
            <person name="O'Sullivan O."/>
            <person name="Ritari J."/>
            <person name="Douillard F.P."/>
            <person name="Paul Ross R."/>
            <person name="Yang R."/>
            <person name="Briner A.E."/>
            <person name="Felis G.E."/>
            <person name="de Vos W.M."/>
            <person name="Barrangou R."/>
            <person name="Klaenhammer T.R."/>
            <person name="Caufield P.W."/>
            <person name="Cui Y."/>
            <person name="Zhang H."/>
            <person name="O'Toole P.W."/>
        </authorList>
    </citation>
    <scope>NUCLEOTIDE SEQUENCE [LARGE SCALE GENOMIC DNA]</scope>
    <source>
        <strain evidence="7 8">ATCC 27304</strain>
    </source>
</reference>
<dbReference type="EMBL" id="JQAR01000002">
    <property type="protein sequence ID" value="KRN33109.1"/>
    <property type="molecule type" value="Genomic_DNA"/>
</dbReference>
<feature type="transmembrane region" description="Helical" evidence="5">
    <location>
        <begin position="12"/>
        <end position="31"/>
    </location>
</feature>
<dbReference type="STRING" id="1618.IV36_GL000842"/>
<proteinExistence type="predicted"/>
<evidence type="ECO:0000256" key="3">
    <source>
        <dbReference type="ARBA" id="ARBA00022989"/>
    </source>
</evidence>
<evidence type="ECO:0000313" key="8">
    <source>
        <dbReference type="Proteomes" id="UP000051727"/>
    </source>
</evidence>
<dbReference type="InterPro" id="IPR007016">
    <property type="entry name" value="O-antigen_ligase-rel_domated"/>
</dbReference>
<dbReference type="Proteomes" id="UP000051727">
    <property type="component" value="Unassembled WGS sequence"/>
</dbReference>
<dbReference type="GO" id="GO:0016020">
    <property type="term" value="C:membrane"/>
    <property type="evidence" value="ECO:0007669"/>
    <property type="project" value="UniProtKB-SubCell"/>
</dbReference>